<keyword evidence="2 4" id="KW-0378">Hydrolase</keyword>
<dbReference type="FunFam" id="2.60.40.10:FF:000495">
    <property type="entry name" value="Periplasmic beta-glucosidase"/>
    <property type="match status" value="1"/>
</dbReference>
<dbReference type="PRINTS" id="PR00133">
    <property type="entry name" value="GLHYDRLASE3"/>
</dbReference>
<dbReference type="Gene3D" id="3.20.20.300">
    <property type="entry name" value="Glycoside hydrolase, family 3, N-terminal domain"/>
    <property type="match status" value="1"/>
</dbReference>
<dbReference type="InterPro" id="IPR036962">
    <property type="entry name" value="Glyco_hydro_3_N_sf"/>
</dbReference>
<dbReference type="Gene3D" id="3.40.50.1700">
    <property type="entry name" value="Glycoside hydrolase family 3 C-terminal domain"/>
    <property type="match status" value="1"/>
</dbReference>
<dbReference type="EC" id="3.2.1.21" evidence="6"/>
<dbReference type="InterPro" id="IPR036881">
    <property type="entry name" value="Glyco_hydro_3_C_sf"/>
</dbReference>
<dbReference type="InterPro" id="IPR017853">
    <property type="entry name" value="GH"/>
</dbReference>
<protein>
    <submittedName>
        <fullName evidence="6">Thermostable beta-glucosidase B</fullName>
        <ecNumber evidence="6">3.2.1.21</ecNumber>
    </submittedName>
</protein>
<dbReference type="InterPro" id="IPR002772">
    <property type="entry name" value="Glyco_hydro_3_C"/>
</dbReference>
<dbReference type="InterPro" id="IPR026891">
    <property type="entry name" value="Fn3-like"/>
</dbReference>
<dbReference type="InterPro" id="IPR013783">
    <property type="entry name" value="Ig-like_fold"/>
</dbReference>
<dbReference type="Proteomes" id="UP000095591">
    <property type="component" value="Unassembled WGS sequence"/>
</dbReference>
<evidence type="ECO:0000259" key="5">
    <source>
        <dbReference type="SMART" id="SM01217"/>
    </source>
</evidence>
<dbReference type="InterPro" id="IPR001764">
    <property type="entry name" value="Glyco_hydro_3_N"/>
</dbReference>
<comment type="similarity">
    <text evidence="1 4">Belongs to the glycosyl hydrolase 3 family.</text>
</comment>
<dbReference type="Pfam" id="PF00933">
    <property type="entry name" value="Glyco_hydro_3"/>
    <property type="match status" value="1"/>
</dbReference>
<evidence type="ECO:0000256" key="4">
    <source>
        <dbReference type="RuleBase" id="RU361161"/>
    </source>
</evidence>
<name>A0A173U3Q1_PARDI</name>
<dbReference type="RefSeq" id="WP_044546072.1">
    <property type="nucleotide sequence ID" value="NZ_CDRH01000492.1"/>
</dbReference>
<reference evidence="6 7" key="1">
    <citation type="submission" date="2015-09" db="EMBL/GenBank/DDBJ databases">
        <authorList>
            <consortium name="Pathogen Informatics"/>
        </authorList>
    </citation>
    <scope>NUCLEOTIDE SEQUENCE [LARGE SCALE GENOMIC DNA]</scope>
    <source>
        <strain evidence="6 7">2789STDY5608872</strain>
    </source>
</reference>
<sequence length="783" mass="84535">MNKLLMGACLTMAMQVGHSQTLPQLGKDPIEKIVAAMTAEEKVSLLVGTGMPGFGGQSAVVGSTQNIVPGAAGTTFPIERLGIPAIVVADGPAGLRISPTREGNEATYYCTAFPVATLLASTWNTALVKNVGNAMGDEVKEYGCDVLLAPALNIHRSPLCGRNFEYYSEDPYLTGRIATAMVNGIQSNGVGTSIKHFAVNNQETNRTGTDARLTPRALREIYLRGFEMVVKEASPWTVMSSYNKINGEYASESRDLLTTILRDEWGFSGLVMTDWFGGKNAPAQIHAGNDLLMPGRPDQKEALLKALEDGSLSIDDVDTDVTRVLRLILQSPRFAQYAYSDKPDLKAHAEVTRASASEGMVLLKNTNNALPLAPGIKKIAAYGTTSYDFIAGGTGSGDVNEAYTVSLVEGLENAGYTMDAEVKALYEKYSTEEKAKQPKDTSPAAAFFNHPRIPEFVPDAAGLAVKAKEADIAFVTIGRSSGEFQDRKIEGDFNLTENERALIQSVSDAFHKEGKKVVVILNIGGVIETASWKSEPDAILLAWQAGQEGGNTVADILSGKVNPSGKLPMTFPVSIADVASTKNFPDASGIDLKEMLAGFMGGGPEHTDRKNIDYTNYEEGIYVGYRYFDTFGVPVSYPFGYGQSYTTFNYSSLKVFMGDTDYSISCTITNNGPVAGKEVVQLYISAPGKSMDKPAKELRGFAKTQLLQPGESREIIFKVKDTDLASFDESASHWVVESGKYEAQIGSSAADIRLRDSFNVKGRVTEKVHAVLLPGERIDLLKR</sequence>
<proteinExistence type="inferred from homology"/>
<dbReference type="AlphaFoldDB" id="A0A173U3Q1"/>
<evidence type="ECO:0000313" key="7">
    <source>
        <dbReference type="Proteomes" id="UP000095591"/>
    </source>
</evidence>
<evidence type="ECO:0000256" key="3">
    <source>
        <dbReference type="ARBA" id="ARBA00023277"/>
    </source>
</evidence>
<accession>A0A173U3Q1</accession>
<dbReference type="PROSITE" id="PS00775">
    <property type="entry name" value="GLYCOSYL_HYDROL_F3"/>
    <property type="match status" value="1"/>
</dbReference>
<dbReference type="GO" id="GO:0005975">
    <property type="term" value="P:carbohydrate metabolic process"/>
    <property type="evidence" value="ECO:0007669"/>
    <property type="project" value="InterPro"/>
</dbReference>
<dbReference type="SMART" id="SM01217">
    <property type="entry name" value="Fn3_like"/>
    <property type="match status" value="1"/>
</dbReference>
<keyword evidence="4 6" id="KW-0326">Glycosidase</keyword>
<dbReference type="InterPro" id="IPR019800">
    <property type="entry name" value="Glyco_hydro_3_AS"/>
</dbReference>
<dbReference type="EMBL" id="CYXP01000004">
    <property type="protein sequence ID" value="CUN09110.1"/>
    <property type="molecule type" value="Genomic_DNA"/>
</dbReference>
<dbReference type="GO" id="GO:0008422">
    <property type="term" value="F:beta-glucosidase activity"/>
    <property type="evidence" value="ECO:0007669"/>
    <property type="project" value="UniProtKB-EC"/>
</dbReference>
<dbReference type="Pfam" id="PF14310">
    <property type="entry name" value="Fn3-like"/>
    <property type="match status" value="1"/>
</dbReference>
<dbReference type="Gene3D" id="2.60.40.10">
    <property type="entry name" value="Immunoglobulins"/>
    <property type="match status" value="1"/>
</dbReference>
<dbReference type="PANTHER" id="PTHR42715:SF10">
    <property type="entry name" value="BETA-GLUCOSIDASE"/>
    <property type="match status" value="1"/>
</dbReference>
<dbReference type="InterPro" id="IPR050288">
    <property type="entry name" value="Cellulose_deg_GH3"/>
</dbReference>
<dbReference type="SUPFAM" id="SSF52279">
    <property type="entry name" value="Beta-D-glucan exohydrolase, C-terminal domain"/>
    <property type="match status" value="1"/>
</dbReference>
<dbReference type="Pfam" id="PF01915">
    <property type="entry name" value="Glyco_hydro_3_C"/>
    <property type="match status" value="1"/>
</dbReference>
<evidence type="ECO:0000313" key="6">
    <source>
        <dbReference type="EMBL" id="CUN09110.1"/>
    </source>
</evidence>
<keyword evidence="3" id="KW-0119">Carbohydrate metabolism</keyword>
<evidence type="ECO:0000256" key="1">
    <source>
        <dbReference type="ARBA" id="ARBA00005336"/>
    </source>
</evidence>
<dbReference type="PANTHER" id="PTHR42715">
    <property type="entry name" value="BETA-GLUCOSIDASE"/>
    <property type="match status" value="1"/>
</dbReference>
<dbReference type="SUPFAM" id="SSF51445">
    <property type="entry name" value="(Trans)glycosidases"/>
    <property type="match status" value="1"/>
</dbReference>
<organism evidence="6 7">
    <name type="scientific">Parabacteroides distasonis</name>
    <dbReference type="NCBI Taxonomy" id="823"/>
    <lineage>
        <taxon>Bacteria</taxon>
        <taxon>Pseudomonadati</taxon>
        <taxon>Bacteroidota</taxon>
        <taxon>Bacteroidia</taxon>
        <taxon>Bacteroidales</taxon>
        <taxon>Tannerellaceae</taxon>
        <taxon>Parabacteroides</taxon>
    </lineage>
</organism>
<feature type="domain" description="Fibronectin type III-like" evidence="5">
    <location>
        <begin position="678"/>
        <end position="749"/>
    </location>
</feature>
<gene>
    <name evidence="6" type="primary">bglB_1</name>
    <name evidence="6" type="ORF">ERS852429_01877</name>
</gene>
<evidence type="ECO:0000256" key="2">
    <source>
        <dbReference type="ARBA" id="ARBA00022801"/>
    </source>
</evidence>